<accession>A0A9J5Z1U0</accession>
<keyword evidence="2" id="KW-1185">Reference proteome</keyword>
<organism evidence="1 2">
    <name type="scientific">Solanum commersonii</name>
    <name type="common">Commerson's wild potato</name>
    <name type="synonym">Commerson's nightshade</name>
    <dbReference type="NCBI Taxonomy" id="4109"/>
    <lineage>
        <taxon>Eukaryota</taxon>
        <taxon>Viridiplantae</taxon>
        <taxon>Streptophyta</taxon>
        <taxon>Embryophyta</taxon>
        <taxon>Tracheophyta</taxon>
        <taxon>Spermatophyta</taxon>
        <taxon>Magnoliopsida</taxon>
        <taxon>eudicotyledons</taxon>
        <taxon>Gunneridae</taxon>
        <taxon>Pentapetalae</taxon>
        <taxon>asterids</taxon>
        <taxon>lamiids</taxon>
        <taxon>Solanales</taxon>
        <taxon>Solanaceae</taxon>
        <taxon>Solanoideae</taxon>
        <taxon>Solaneae</taxon>
        <taxon>Solanum</taxon>
    </lineage>
</organism>
<dbReference type="EMBL" id="JACXVP010000005">
    <property type="protein sequence ID" value="KAG5606650.1"/>
    <property type="molecule type" value="Genomic_DNA"/>
</dbReference>
<name>A0A9J5Z1U0_SOLCO</name>
<dbReference type="AlphaFoldDB" id="A0A9J5Z1U0"/>
<sequence length="72" mass="8006">MLQHGIVKEKLMILVPLRSQLPDLLEPPPINIKSDNEKINHDTTTTTTTVHASGMMICSSVIPDANKWIIDT</sequence>
<evidence type="ECO:0000313" key="1">
    <source>
        <dbReference type="EMBL" id="KAG5606650.1"/>
    </source>
</evidence>
<reference evidence="1 2" key="1">
    <citation type="submission" date="2020-09" db="EMBL/GenBank/DDBJ databases">
        <title>De no assembly of potato wild relative species, Solanum commersonii.</title>
        <authorList>
            <person name="Cho K."/>
        </authorList>
    </citation>
    <scope>NUCLEOTIDE SEQUENCE [LARGE SCALE GENOMIC DNA]</scope>
    <source>
        <strain evidence="1">LZ3.2</strain>
        <tissue evidence="1">Leaf</tissue>
    </source>
</reference>
<proteinExistence type="predicted"/>
<comment type="caution">
    <text evidence="1">The sequence shown here is derived from an EMBL/GenBank/DDBJ whole genome shotgun (WGS) entry which is preliminary data.</text>
</comment>
<gene>
    <name evidence="1" type="ORF">H5410_028142</name>
</gene>
<dbReference type="Proteomes" id="UP000824120">
    <property type="component" value="Chromosome 5"/>
</dbReference>
<protein>
    <submittedName>
        <fullName evidence="1">Uncharacterized protein</fullName>
    </submittedName>
</protein>
<evidence type="ECO:0000313" key="2">
    <source>
        <dbReference type="Proteomes" id="UP000824120"/>
    </source>
</evidence>